<dbReference type="RefSeq" id="WP_133121570.1">
    <property type="nucleotide sequence ID" value="NZ_NKXO01000035.1"/>
</dbReference>
<accession>A0A2N3IAN9</accession>
<dbReference type="OrthoDB" id="9803907at2"/>
<reference evidence="2 3" key="1">
    <citation type="submission" date="2017-06" db="EMBL/GenBank/DDBJ databases">
        <title>Raineya orbicola gen. nov., sp. nov. a slightly thermophilic bacterium of the phylum Bacteroidetes and the description of Raineyaceae fam. nov.</title>
        <authorList>
            <person name="Albuquerque L."/>
            <person name="Polonia A.R.M."/>
            <person name="Barroso C."/>
            <person name="Froufe H.J.C."/>
            <person name="Lage O."/>
            <person name="Lobo-Da-Cunha A."/>
            <person name="Egas C."/>
            <person name="Da Costa M.S."/>
        </authorList>
    </citation>
    <scope>NUCLEOTIDE SEQUENCE [LARGE SCALE GENOMIC DNA]</scope>
    <source>
        <strain evidence="2 3">SPSPC-11</strain>
    </source>
</reference>
<proteinExistence type="predicted"/>
<evidence type="ECO:0000313" key="2">
    <source>
        <dbReference type="EMBL" id="PKQ67376.1"/>
    </source>
</evidence>
<keyword evidence="1" id="KW-0732">Signal</keyword>
<keyword evidence="3" id="KW-1185">Reference proteome</keyword>
<organism evidence="2 3">
    <name type="scientific">Raineya orbicola</name>
    <dbReference type="NCBI Taxonomy" id="2016530"/>
    <lineage>
        <taxon>Bacteria</taxon>
        <taxon>Pseudomonadati</taxon>
        <taxon>Bacteroidota</taxon>
        <taxon>Cytophagia</taxon>
        <taxon>Cytophagales</taxon>
        <taxon>Raineyaceae</taxon>
        <taxon>Raineya</taxon>
    </lineage>
</organism>
<protein>
    <submittedName>
        <fullName evidence="2">Uncharacterized protein</fullName>
    </submittedName>
</protein>
<evidence type="ECO:0000313" key="3">
    <source>
        <dbReference type="Proteomes" id="UP000233387"/>
    </source>
</evidence>
<comment type="caution">
    <text evidence="2">The sequence shown here is derived from an EMBL/GenBank/DDBJ whole genome shotgun (WGS) entry which is preliminary data.</text>
</comment>
<feature type="signal peptide" evidence="1">
    <location>
        <begin position="1"/>
        <end position="20"/>
    </location>
</feature>
<name>A0A2N3IAN9_9BACT</name>
<sequence length="162" mass="18131">MTKIFSFAMFLLLSGSVALAQPSKKGVKSNSGSRNNSAATPEKVADELCNCINNFFNQYHPSIRQYIDDMLSLGEEKALEKFQNYLMSLPENEQKKAVDDAQKFSKDVEAGKLNICIDKFKNSASKMTEAQAQRVLDELEKSPACKLVDDLIKLGIQKEEKK</sequence>
<dbReference type="Proteomes" id="UP000233387">
    <property type="component" value="Unassembled WGS sequence"/>
</dbReference>
<dbReference type="AlphaFoldDB" id="A0A2N3IAN9"/>
<dbReference type="EMBL" id="NKXO01000035">
    <property type="protein sequence ID" value="PKQ67376.1"/>
    <property type="molecule type" value="Genomic_DNA"/>
</dbReference>
<evidence type="ECO:0000256" key="1">
    <source>
        <dbReference type="SAM" id="SignalP"/>
    </source>
</evidence>
<feature type="chain" id="PRO_5014684664" evidence="1">
    <location>
        <begin position="21"/>
        <end position="162"/>
    </location>
</feature>
<gene>
    <name evidence="2" type="ORF">Rain11_2055</name>
</gene>